<dbReference type="InterPro" id="IPR006785">
    <property type="entry name" value="Pex14_N"/>
</dbReference>
<evidence type="ECO:0000313" key="4">
    <source>
        <dbReference type="Proteomes" id="UP000729357"/>
    </source>
</evidence>
<feature type="domain" description="Peroxisome membrane anchor protein Pex14p N-terminal" evidence="2">
    <location>
        <begin position="33"/>
        <end position="73"/>
    </location>
</feature>
<dbReference type="InterPro" id="IPR036388">
    <property type="entry name" value="WH-like_DNA-bd_sf"/>
</dbReference>
<feature type="region of interest" description="Disordered" evidence="1">
    <location>
        <begin position="333"/>
        <end position="384"/>
    </location>
</feature>
<feature type="compositionally biased region" description="Low complexity" evidence="1">
    <location>
        <begin position="369"/>
        <end position="381"/>
    </location>
</feature>
<reference evidence="3" key="1">
    <citation type="journal article" date="2021" name="J Fungi (Basel)">
        <title>Virulence traits and population genomics of the black yeast Aureobasidium melanogenum.</title>
        <authorList>
            <person name="Cernosa A."/>
            <person name="Sun X."/>
            <person name="Gostincar C."/>
            <person name="Fang C."/>
            <person name="Gunde-Cimerman N."/>
            <person name="Song Z."/>
        </authorList>
    </citation>
    <scope>NUCLEOTIDE SEQUENCE</scope>
    <source>
        <strain evidence="3">EXF-9298</strain>
    </source>
</reference>
<protein>
    <recommendedName>
        <fullName evidence="2">Peroxisome membrane anchor protein Pex14p N-terminal domain-containing protein</fullName>
    </recommendedName>
</protein>
<feature type="region of interest" description="Disordered" evidence="1">
    <location>
        <begin position="73"/>
        <end position="221"/>
    </location>
</feature>
<gene>
    <name evidence="3" type="ORF">KCU98_g9999</name>
</gene>
<feature type="non-terminal residue" evidence="3">
    <location>
        <position position="494"/>
    </location>
</feature>
<dbReference type="Proteomes" id="UP000729357">
    <property type="component" value="Unassembled WGS sequence"/>
</dbReference>
<organism evidence="3 4">
    <name type="scientific">Aureobasidium melanogenum</name>
    <name type="common">Aureobasidium pullulans var. melanogenum</name>
    <dbReference type="NCBI Taxonomy" id="46634"/>
    <lineage>
        <taxon>Eukaryota</taxon>
        <taxon>Fungi</taxon>
        <taxon>Dikarya</taxon>
        <taxon>Ascomycota</taxon>
        <taxon>Pezizomycotina</taxon>
        <taxon>Dothideomycetes</taxon>
        <taxon>Dothideomycetidae</taxon>
        <taxon>Dothideales</taxon>
        <taxon>Saccotheciaceae</taxon>
        <taxon>Aureobasidium</taxon>
    </lineage>
</organism>
<accession>A0A9P8JRF4</accession>
<dbReference type="Gene3D" id="1.10.10.10">
    <property type="entry name" value="Winged helix-like DNA-binding domain superfamily/Winged helix DNA-binding domain"/>
    <property type="match status" value="1"/>
</dbReference>
<dbReference type="EMBL" id="JAHFXS010001434">
    <property type="protein sequence ID" value="KAG9977542.1"/>
    <property type="molecule type" value="Genomic_DNA"/>
</dbReference>
<dbReference type="Pfam" id="PF04695">
    <property type="entry name" value="Pex14_N"/>
    <property type="match status" value="1"/>
</dbReference>
<feature type="region of interest" description="Disordered" evidence="1">
    <location>
        <begin position="1"/>
        <end position="26"/>
    </location>
</feature>
<feature type="compositionally biased region" description="Basic and acidic residues" evidence="1">
    <location>
        <begin position="75"/>
        <end position="84"/>
    </location>
</feature>
<sequence>MSDKKDLPAWQRHATDASTQAATQEHDASLAAIDRVRRFLQDPAVKHASYDKKKAFLLSKDISEDMIYQVMGEADTQHNSDTDGSKVAAQQEFQASKATPTTDGSSEAAQQEFDASKKTPQPESYVKTTDGSQEAANQEFAASKTTEPESYVRTTDGSQEAAKQEFDASKKIPQPERYVKITDGSREAAQQEFEASKKTPQPERYANTTDGSQEAANQEFDASKAVSFSAADFRSTAPSTAPQPRRDVPPIITYPEFLVQPQKPPPLVTVSRLINATYIAGALTASAYALSKYIIAPMADNLNEARHDLFEHTGNHVTGFNDKLTKLVSTVPSSAKSLPPTPADLGDFDTDSITSDPTELFHRDVGTQTSPSLSRRTSLSSDTEVVKPDTVPLKQATRLDILKSHLSELLEGAESNGTSNGTLQTSVSETRHYLDGLYYTPPSYSWNADNTLNASNAPKDKQPDAAVTLKAEIRGVKGVLLSAKRFPSVGRVGA</sequence>
<proteinExistence type="predicted"/>
<feature type="compositionally biased region" description="Polar residues" evidence="1">
    <location>
        <begin position="206"/>
        <end position="216"/>
    </location>
</feature>
<feature type="compositionally biased region" description="Polar residues" evidence="1">
    <location>
        <begin position="91"/>
        <end position="109"/>
    </location>
</feature>
<name>A0A9P8JRF4_AURME</name>
<comment type="caution">
    <text evidence="3">The sequence shown here is derived from an EMBL/GenBank/DDBJ whole genome shotgun (WGS) entry which is preliminary data.</text>
</comment>
<evidence type="ECO:0000313" key="3">
    <source>
        <dbReference type="EMBL" id="KAG9977542.1"/>
    </source>
</evidence>
<feature type="compositionally biased region" description="Polar residues" evidence="1">
    <location>
        <begin position="118"/>
        <end position="136"/>
    </location>
</feature>
<evidence type="ECO:0000259" key="2">
    <source>
        <dbReference type="Pfam" id="PF04695"/>
    </source>
</evidence>
<evidence type="ECO:0000256" key="1">
    <source>
        <dbReference type="SAM" id="MobiDB-lite"/>
    </source>
</evidence>
<keyword evidence="4" id="KW-1185">Reference proteome</keyword>
<feature type="compositionally biased region" description="Basic and acidic residues" evidence="1">
    <location>
        <begin position="162"/>
        <end position="186"/>
    </location>
</feature>
<dbReference type="AlphaFoldDB" id="A0A9P8JRF4"/>
<reference evidence="3" key="2">
    <citation type="submission" date="2021-08" db="EMBL/GenBank/DDBJ databases">
        <authorList>
            <person name="Gostincar C."/>
            <person name="Sun X."/>
            <person name="Song Z."/>
            <person name="Gunde-Cimerman N."/>
        </authorList>
    </citation>
    <scope>NUCLEOTIDE SEQUENCE</scope>
    <source>
        <strain evidence="3">EXF-9298</strain>
    </source>
</reference>